<dbReference type="AlphaFoldDB" id="A0A147H6W8"/>
<dbReference type="SUPFAM" id="SSF52833">
    <property type="entry name" value="Thioredoxin-like"/>
    <property type="match status" value="1"/>
</dbReference>
<keyword evidence="4" id="KW-1015">Disulfide bond</keyword>
<feature type="binding site" evidence="3">
    <location>
        <position position="86"/>
    </location>
    <ligand>
        <name>Cu cation</name>
        <dbReference type="ChEBI" id="CHEBI:23378"/>
    </ligand>
</feature>
<evidence type="ECO:0000313" key="7">
    <source>
        <dbReference type="Proteomes" id="UP000072741"/>
    </source>
</evidence>
<evidence type="ECO:0000256" key="1">
    <source>
        <dbReference type="ARBA" id="ARBA00010996"/>
    </source>
</evidence>
<dbReference type="InterPro" id="IPR036249">
    <property type="entry name" value="Thioredoxin-like_sf"/>
</dbReference>
<dbReference type="InterPro" id="IPR006311">
    <property type="entry name" value="TAT_signal"/>
</dbReference>
<evidence type="ECO:0000256" key="3">
    <source>
        <dbReference type="PIRSR" id="PIRSR603782-1"/>
    </source>
</evidence>
<dbReference type="Proteomes" id="UP000072741">
    <property type="component" value="Unassembled WGS sequence"/>
</dbReference>
<dbReference type="InterPro" id="IPR013766">
    <property type="entry name" value="Thioredoxin_domain"/>
</dbReference>
<comment type="similarity">
    <text evidence="1">Belongs to the SCO1/2 family.</text>
</comment>
<dbReference type="PANTHER" id="PTHR12151">
    <property type="entry name" value="ELECTRON TRANSPORT PROTIN SCO1/SENC FAMILY MEMBER"/>
    <property type="match status" value="1"/>
</dbReference>
<comment type="caution">
    <text evidence="6">The sequence shown here is derived from an EMBL/GenBank/DDBJ whole genome shotgun (WGS) entry which is preliminary data.</text>
</comment>
<proteinExistence type="inferred from homology"/>
<feature type="domain" description="Thioredoxin" evidence="5">
    <location>
        <begin position="48"/>
        <end position="211"/>
    </location>
</feature>
<organism evidence="6 7">
    <name type="scientific">Pseudacidovorax intermedius</name>
    <dbReference type="NCBI Taxonomy" id="433924"/>
    <lineage>
        <taxon>Bacteria</taxon>
        <taxon>Pseudomonadati</taxon>
        <taxon>Pseudomonadota</taxon>
        <taxon>Betaproteobacteria</taxon>
        <taxon>Burkholderiales</taxon>
        <taxon>Comamonadaceae</taxon>
        <taxon>Pseudacidovorax</taxon>
    </lineage>
</organism>
<protein>
    <submittedName>
        <fullName evidence="6">Photosynthetic protein synthase I</fullName>
    </submittedName>
</protein>
<accession>A0A147H6W8</accession>
<feature type="binding site" evidence="3">
    <location>
        <position position="173"/>
    </location>
    <ligand>
        <name>Cu cation</name>
        <dbReference type="ChEBI" id="CHEBI:23378"/>
    </ligand>
</feature>
<keyword evidence="7" id="KW-1185">Reference proteome</keyword>
<dbReference type="EMBL" id="LDSL01000033">
    <property type="protein sequence ID" value="KTT25682.1"/>
    <property type="molecule type" value="Genomic_DNA"/>
</dbReference>
<feature type="disulfide bond" description="Redox-active" evidence="4">
    <location>
        <begin position="86"/>
        <end position="90"/>
    </location>
</feature>
<keyword evidence="3" id="KW-0479">Metal-binding</keyword>
<dbReference type="CDD" id="cd02968">
    <property type="entry name" value="SCO"/>
    <property type="match status" value="1"/>
</dbReference>
<dbReference type="Gene3D" id="3.40.30.10">
    <property type="entry name" value="Glutaredoxin"/>
    <property type="match status" value="1"/>
</dbReference>
<evidence type="ECO:0000256" key="4">
    <source>
        <dbReference type="PIRSR" id="PIRSR603782-2"/>
    </source>
</evidence>
<dbReference type="PANTHER" id="PTHR12151:SF25">
    <property type="entry name" value="LINALOOL DEHYDRATASE_ISOMERASE DOMAIN-CONTAINING PROTEIN"/>
    <property type="match status" value="1"/>
</dbReference>
<evidence type="ECO:0000313" key="6">
    <source>
        <dbReference type="EMBL" id="KTT25682.1"/>
    </source>
</evidence>
<evidence type="ECO:0000259" key="5">
    <source>
        <dbReference type="PROSITE" id="PS51352"/>
    </source>
</evidence>
<dbReference type="FunFam" id="3.40.30.10:FF:000013">
    <property type="entry name" value="Blast:Protein SCO1 homolog, mitochondrial"/>
    <property type="match status" value="1"/>
</dbReference>
<evidence type="ECO:0000256" key="2">
    <source>
        <dbReference type="ARBA" id="ARBA00023008"/>
    </source>
</evidence>
<reference evidence="6 7" key="1">
    <citation type="journal article" date="2016" name="Front. Microbiol.">
        <title>Genomic Resource of Rice Seed Associated Bacteria.</title>
        <authorList>
            <person name="Midha S."/>
            <person name="Bansal K."/>
            <person name="Sharma S."/>
            <person name="Kumar N."/>
            <person name="Patil P.P."/>
            <person name="Chaudhry V."/>
            <person name="Patil P.B."/>
        </authorList>
    </citation>
    <scope>NUCLEOTIDE SEQUENCE [LARGE SCALE GENOMIC DNA]</scope>
    <source>
        <strain evidence="6 7">NS331</strain>
    </source>
</reference>
<dbReference type="PROSITE" id="PS51318">
    <property type="entry name" value="TAT"/>
    <property type="match status" value="1"/>
</dbReference>
<dbReference type="PROSITE" id="PS51352">
    <property type="entry name" value="THIOREDOXIN_2"/>
    <property type="match status" value="1"/>
</dbReference>
<feature type="binding site" evidence="3">
    <location>
        <position position="90"/>
    </location>
    <ligand>
        <name>Cu cation</name>
        <dbReference type="ChEBI" id="CHEBI:23378"/>
    </ligand>
</feature>
<gene>
    <name evidence="6" type="ORF">NS331_05025</name>
</gene>
<dbReference type="Pfam" id="PF02630">
    <property type="entry name" value="SCO1-SenC"/>
    <property type="match status" value="1"/>
</dbReference>
<dbReference type="PATRIC" id="fig|433924.3.peg.2869"/>
<name>A0A147H6W8_9BURK</name>
<dbReference type="InterPro" id="IPR003782">
    <property type="entry name" value="SCO1/SenC"/>
</dbReference>
<sequence length="211" mass="23165">MATAAPPLSFPRSRRRFVQAGLLSPLGLMLAGCDGFRPPRLAVNGVDITGAAYAQDFRLLDPDGKERTLADFRGQAVLMFFGFTQCPDVCPTALTRASRIRELLGPLGSQLQVIFVTLDPERDTPEVLRAYTAAFDPSFLGLYTDVEGTAQTAKAFRVYYRKVPTGASYTMDHSALSYLYDPQGRVRVVLRHELSAEQCAADVRQLLAKTA</sequence>
<keyword evidence="2 3" id="KW-0186">Copper</keyword>
<dbReference type="GO" id="GO:0046872">
    <property type="term" value="F:metal ion binding"/>
    <property type="evidence" value="ECO:0007669"/>
    <property type="project" value="UniProtKB-KW"/>
</dbReference>